<dbReference type="Pfam" id="PF01850">
    <property type="entry name" value="PIN"/>
    <property type="match status" value="1"/>
</dbReference>
<organism evidence="7 8">
    <name type="scientific">Variovorax defluvii</name>
    <dbReference type="NCBI Taxonomy" id="913761"/>
    <lineage>
        <taxon>Bacteria</taxon>
        <taxon>Pseudomonadati</taxon>
        <taxon>Pseudomonadota</taxon>
        <taxon>Betaproteobacteria</taxon>
        <taxon>Burkholderiales</taxon>
        <taxon>Comamonadaceae</taxon>
        <taxon>Variovorax</taxon>
    </lineage>
</organism>
<name>A0ABP8HUP2_9BURK</name>
<feature type="binding site" evidence="5">
    <location>
        <position position="6"/>
    </location>
    <ligand>
        <name>Mg(2+)</name>
        <dbReference type="ChEBI" id="CHEBI:18420"/>
    </ligand>
</feature>
<evidence type="ECO:0000256" key="5">
    <source>
        <dbReference type="HAMAP-Rule" id="MF_00265"/>
    </source>
</evidence>
<keyword evidence="2 5" id="KW-0540">Nuclease</keyword>
<evidence type="ECO:0000313" key="8">
    <source>
        <dbReference type="Proteomes" id="UP001500975"/>
    </source>
</evidence>
<comment type="function">
    <text evidence="5">Toxic component of a toxin-antitoxin (TA) system. An RNase.</text>
</comment>
<dbReference type="HAMAP" id="MF_00265">
    <property type="entry name" value="VapC_Nob1"/>
    <property type="match status" value="1"/>
</dbReference>
<evidence type="ECO:0000256" key="2">
    <source>
        <dbReference type="ARBA" id="ARBA00022722"/>
    </source>
</evidence>
<evidence type="ECO:0000259" key="6">
    <source>
        <dbReference type="Pfam" id="PF01850"/>
    </source>
</evidence>
<keyword evidence="3 5" id="KW-0479">Metal-binding</keyword>
<dbReference type="SUPFAM" id="SSF88723">
    <property type="entry name" value="PIN domain-like"/>
    <property type="match status" value="1"/>
</dbReference>
<dbReference type="InterPro" id="IPR022907">
    <property type="entry name" value="VapC_family"/>
</dbReference>
<feature type="binding site" evidence="5">
    <location>
        <position position="99"/>
    </location>
    <ligand>
        <name>Mg(2+)</name>
        <dbReference type="ChEBI" id="CHEBI:18420"/>
    </ligand>
</feature>
<evidence type="ECO:0000256" key="1">
    <source>
        <dbReference type="ARBA" id="ARBA00022649"/>
    </source>
</evidence>
<dbReference type="RefSeq" id="WP_345538624.1">
    <property type="nucleotide sequence ID" value="NZ_BAABGJ010000027.1"/>
</dbReference>
<accession>A0ABP8HUP2</accession>
<dbReference type="InterPro" id="IPR002716">
    <property type="entry name" value="PIN_dom"/>
</dbReference>
<dbReference type="PANTHER" id="PTHR38826:SF5">
    <property type="entry name" value="RIBONUCLEASE VAPC13"/>
    <property type="match status" value="1"/>
</dbReference>
<dbReference type="Proteomes" id="UP001500975">
    <property type="component" value="Unassembled WGS sequence"/>
</dbReference>
<evidence type="ECO:0000256" key="4">
    <source>
        <dbReference type="ARBA" id="ARBA00022801"/>
    </source>
</evidence>
<feature type="domain" description="PIN" evidence="6">
    <location>
        <begin position="4"/>
        <end position="123"/>
    </location>
</feature>
<keyword evidence="5" id="KW-0800">Toxin</keyword>
<dbReference type="EC" id="3.1.-.-" evidence="5"/>
<dbReference type="InterPro" id="IPR052106">
    <property type="entry name" value="PINc/VapC_TA"/>
</dbReference>
<gene>
    <name evidence="5" type="primary">vapC</name>
    <name evidence="7" type="ORF">GCM10023165_28280</name>
</gene>
<dbReference type="PANTHER" id="PTHR38826">
    <property type="entry name" value="RIBONUCLEASE VAPC13"/>
    <property type="match status" value="1"/>
</dbReference>
<evidence type="ECO:0000256" key="3">
    <source>
        <dbReference type="ARBA" id="ARBA00022723"/>
    </source>
</evidence>
<dbReference type="InterPro" id="IPR029060">
    <property type="entry name" value="PIN-like_dom_sf"/>
</dbReference>
<reference evidence="8" key="1">
    <citation type="journal article" date="2019" name="Int. J. Syst. Evol. Microbiol.">
        <title>The Global Catalogue of Microorganisms (GCM) 10K type strain sequencing project: providing services to taxonomists for standard genome sequencing and annotation.</title>
        <authorList>
            <consortium name="The Broad Institute Genomics Platform"/>
            <consortium name="The Broad Institute Genome Sequencing Center for Infectious Disease"/>
            <person name="Wu L."/>
            <person name="Ma J."/>
        </authorList>
    </citation>
    <scope>NUCLEOTIDE SEQUENCE [LARGE SCALE GENOMIC DNA]</scope>
    <source>
        <strain evidence="8">JCM 17804</strain>
    </source>
</reference>
<sequence>MAAFFDTNVLVYCVDPRDAGKQARARELVASASASSDGTVSTQVLIELFSVLTRKQKVPEPVAADLVQAYALWPVVDSDLKLFQAAMATAVEHRLSIFDAMIVQAAMRSGANILYSEDLQHGRVFGPLKLVNPFL</sequence>
<proteinExistence type="inferred from homology"/>
<keyword evidence="4 5" id="KW-0378">Hydrolase</keyword>
<keyword evidence="1 5" id="KW-1277">Toxin-antitoxin system</keyword>
<comment type="caution">
    <text evidence="7">The sequence shown here is derived from an EMBL/GenBank/DDBJ whole genome shotgun (WGS) entry which is preliminary data.</text>
</comment>
<protein>
    <recommendedName>
        <fullName evidence="5">Ribonuclease VapC</fullName>
        <shortName evidence="5">RNase VapC</shortName>
        <ecNumber evidence="5">3.1.-.-</ecNumber>
    </recommendedName>
    <alternativeName>
        <fullName evidence="5">Toxin VapC</fullName>
    </alternativeName>
</protein>
<keyword evidence="5" id="KW-0460">Magnesium</keyword>
<comment type="similarity">
    <text evidence="5">Belongs to the PINc/VapC protein family.</text>
</comment>
<dbReference type="EMBL" id="BAABGJ010000027">
    <property type="protein sequence ID" value="GAA4344800.1"/>
    <property type="molecule type" value="Genomic_DNA"/>
</dbReference>
<dbReference type="CDD" id="cd18692">
    <property type="entry name" value="PIN_VapC-like"/>
    <property type="match status" value="1"/>
</dbReference>
<dbReference type="Gene3D" id="3.40.50.1010">
    <property type="entry name" value="5'-nuclease"/>
    <property type="match status" value="1"/>
</dbReference>
<evidence type="ECO:0000313" key="7">
    <source>
        <dbReference type="EMBL" id="GAA4344800.1"/>
    </source>
</evidence>
<keyword evidence="8" id="KW-1185">Reference proteome</keyword>
<comment type="cofactor">
    <cofactor evidence="5">
        <name>Mg(2+)</name>
        <dbReference type="ChEBI" id="CHEBI:18420"/>
    </cofactor>
</comment>